<keyword evidence="1" id="KW-0472">Membrane</keyword>
<dbReference type="EMBL" id="WTPW01001575">
    <property type="protein sequence ID" value="KAF0428019.1"/>
    <property type="molecule type" value="Genomic_DNA"/>
</dbReference>
<feature type="transmembrane region" description="Helical" evidence="1">
    <location>
        <begin position="63"/>
        <end position="82"/>
    </location>
</feature>
<evidence type="ECO:0000313" key="2">
    <source>
        <dbReference type="EMBL" id="KAF0428019.1"/>
    </source>
</evidence>
<comment type="caution">
    <text evidence="2">The sequence shown here is derived from an EMBL/GenBank/DDBJ whole genome shotgun (WGS) entry which is preliminary data.</text>
</comment>
<proteinExistence type="predicted"/>
<keyword evidence="3" id="KW-1185">Reference proteome</keyword>
<dbReference type="Proteomes" id="UP000439903">
    <property type="component" value="Unassembled WGS sequence"/>
</dbReference>
<keyword evidence="1" id="KW-0812">Transmembrane</keyword>
<feature type="transmembrane region" description="Helical" evidence="1">
    <location>
        <begin position="21"/>
        <end position="43"/>
    </location>
</feature>
<protein>
    <submittedName>
        <fullName evidence="2">Uncharacterized protein</fullName>
    </submittedName>
</protein>
<feature type="transmembrane region" description="Helical" evidence="1">
    <location>
        <begin position="94"/>
        <end position="112"/>
    </location>
</feature>
<dbReference type="OrthoDB" id="2345119at2759"/>
<sequence length="166" mass="18604">MNTLLSKMKNSFIRTMNTFGHLVSDIISSMITLLILVCPAFELAKIILFHNTGGVLRIHEIDYVYMGISVIVIILSLISLCYNGFSGDNKLSENIILIYVILLVFPTIYTILTINEMGGIPFDCPGNYNYTAPIVRTACQIRAANLVLMWLFQVFLVLSCLTCIEI</sequence>
<dbReference type="AlphaFoldDB" id="A0A8H3X7Z5"/>
<evidence type="ECO:0000313" key="3">
    <source>
        <dbReference type="Proteomes" id="UP000439903"/>
    </source>
</evidence>
<reference evidence="2 3" key="1">
    <citation type="journal article" date="2019" name="Environ. Microbiol.">
        <title>At the nexus of three kingdoms: the genome of the mycorrhizal fungus Gigaspora margarita provides insights into plant, endobacterial and fungal interactions.</title>
        <authorList>
            <person name="Venice F."/>
            <person name="Ghignone S."/>
            <person name="Salvioli di Fossalunga A."/>
            <person name="Amselem J."/>
            <person name="Novero M."/>
            <person name="Xianan X."/>
            <person name="Sedzielewska Toro K."/>
            <person name="Morin E."/>
            <person name="Lipzen A."/>
            <person name="Grigoriev I.V."/>
            <person name="Henrissat B."/>
            <person name="Martin F.M."/>
            <person name="Bonfante P."/>
        </authorList>
    </citation>
    <scope>NUCLEOTIDE SEQUENCE [LARGE SCALE GENOMIC DNA]</scope>
    <source>
        <strain evidence="2 3">BEG34</strain>
    </source>
</reference>
<evidence type="ECO:0000256" key="1">
    <source>
        <dbReference type="SAM" id="Phobius"/>
    </source>
</evidence>
<feature type="transmembrane region" description="Helical" evidence="1">
    <location>
        <begin position="143"/>
        <end position="164"/>
    </location>
</feature>
<name>A0A8H3X7Z5_GIGMA</name>
<keyword evidence="1" id="KW-1133">Transmembrane helix</keyword>
<organism evidence="2 3">
    <name type="scientific">Gigaspora margarita</name>
    <dbReference type="NCBI Taxonomy" id="4874"/>
    <lineage>
        <taxon>Eukaryota</taxon>
        <taxon>Fungi</taxon>
        <taxon>Fungi incertae sedis</taxon>
        <taxon>Mucoromycota</taxon>
        <taxon>Glomeromycotina</taxon>
        <taxon>Glomeromycetes</taxon>
        <taxon>Diversisporales</taxon>
        <taxon>Gigasporaceae</taxon>
        <taxon>Gigaspora</taxon>
    </lineage>
</organism>
<gene>
    <name evidence="2" type="ORF">F8M41_005934</name>
</gene>
<accession>A0A8H3X7Z5</accession>